<gene>
    <name evidence="2" type="ORF">BN12_20019</name>
</gene>
<dbReference type="InterPro" id="IPR011032">
    <property type="entry name" value="GroES-like_sf"/>
</dbReference>
<dbReference type="OrthoDB" id="4190732at2"/>
<sequence>MSATTDTVLYFEELGGPEKLRIGPWPRRPLRPGEVRLRVQAFALNRADLMYLNGEHYTIPDLPTRIGSEAVGTVIEVAPGVTGVALGDRVSTMPFFTPDGVQGDVAVVPADYLAPADDRLGDAQACSVWMQYLTPYLAFVEVCRLRPGDAVLVTAATSTAGLGAVEIARSLGLSTIATTRSPGKADLLREAGATAVAVAGTDDLGRVIAEATGGRGVDAAFDPIGGRSLADYVDHLAQGAVVLGYGTLSDEQPEIPVAAMCRARAVFHPYSMFNHIDDPRQRRGAVRFISDRITTGELTPRVDRVFPFEETVEAYRYMQSNQQAGKIVVTVP</sequence>
<dbReference type="SUPFAM" id="SSF50129">
    <property type="entry name" value="GroES-like"/>
    <property type="match status" value="1"/>
</dbReference>
<dbReference type="Gene3D" id="3.90.180.10">
    <property type="entry name" value="Medium-chain alcohol dehydrogenases, catalytic domain"/>
    <property type="match status" value="1"/>
</dbReference>
<feature type="domain" description="Enoyl reductase (ER)" evidence="1">
    <location>
        <begin position="15"/>
        <end position="329"/>
    </location>
</feature>
<dbReference type="InterPro" id="IPR013154">
    <property type="entry name" value="ADH-like_N"/>
</dbReference>
<proteinExistence type="predicted"/>
<organism evidence="2 3">
    <name type="scientific">Nostocoides japonicum T1-X7</name>
    <dbReference type="NCBI Taxonomy" id="1194083"/>
    <lineage>
        <taxon>Bacteria</taxon>
        <taxon>Bacillati</taxon>
        <taxon>Actinomycetota</taxon>
        <taxon>Actinomycetes</taxon>
        <taxon>Micrococcales</taxon>
        <taxon>Intrasporangiaceae</taxon>
        <taxon>Nostocoides</taxon>
    </lineage>
</organism>
<dbReference type="Pfam" id="PF13602">
    <property type="entry name" value="ADH_zinc_N_2"/>
    <property type="match status" value="1"/>
</dbReference>
<dbReference type="InterPro" id="IPR020843">
    <property type="entry name" value="ER"/>
</dbReference>
<dbReference type="CDD" id="cd08268">
    <property type="entry name" value="MDR2"/>
    <property type="match status" value="1"/>
</dbReference>
<dbReference type="STRING" id="1194083.BN12_20019"/>
<dbReference type="RefSeq" id="WP_048549593.1">
    <property type="nucleotide sequence ID" value="NZ_HF570958.1"/>
</dbReference>
<evidence type="ECO:0000313" key="3">
    <source>
        <dbReference type="Proteomes" id="UP000035721"/>
    </source>
</evidence>
<dbReference type="Gene3D" id="3.40.50.720">
    <property type="entry name" value="NAD(P)-binding Rossmann-like Domain"/>
    <property type="match status" value="1"/>
</dbReference>
<dbReference type="GO" id="GO:0016491">
    <property type="term" value="F:oxidoreductase activity"/>
    <property type="evidence" value="ECO:0007669"/>
    <property type="project" value="InterPro"/>
</dbReference>
<evidence type="ECO:0000313" key="2">
    <source>
        <dbReference type="EMBL" id="CCH77476.1"/>
    </source>
</evidence>
<comment type="caution">
    <text evidence="2">The sequence shown here is derived from an EMBL/GenBank/DDBJ whole genome shotgun (WGS) entry which is preliminary data.</text>
</comment>
<dbReference type="AlphaFoldDB" id="A0A077LUZ0"/>
<dbReference type="Pfam" id="PF08240">
    <property type="entry name" value="ADH_N"/>
    <property type="match status" value="1"/>
</dbReference>
<evidence type="ECO:0000259" key="1">
    <source>
        <dbReference type="SMART" id="SM00829"/>
    </source>
</evidence>
<dbReference type="InterPro" id="IPR036291">
    <property type="entry name" value="NAD(P)-bd_dom_sf"/>
</dbReference>
<dbReference type="PANTHER" id="PTHR43677">
    <property type="entry name" value="SHORT-CHAIN DEHYDROGENASE/REDUCTASE"/>
    <property type="match status" value="1"/>
</dbReference>
<accession>A0A077LUZ0</accession>
<keyword evidence="3" id="KW-1185">Reference proteome</keyword>
<reference evidence="2 3" key="1">
    <citation type="journal article" date="2013" name="ISME J.">
        <title>A metabolic model for members of the genus Tetrasphaera involved in enhanced biological phosphorus removal.</title>
        <authorList>
            <person name="Kristiansen R."/>
            <person name="Nguyen H.T.T."/>
            <person name="Saunders A.M."/>
            <person name="Nielsen J.L."/>
            <person name="Wimmer R."/>
            <person name="Le V.Q."/>
            <person name="McIlroy S.J."/>
            <person name="Petrovski S."/>
            <person name="Seviour R.J."/>
            <person name="Calteau A."/>
            <person name="Nielsen K.L."/>
            <person name="Nielsen P.H."/>
        </authorList>
    </citation>
    <scope>NUCLEOTIDE SEQUENCE [LARGE SCALE GENOMIC DNA]</scope>
    <source>
        <strain evidence="2 3">T1-X7</strain>
    </source>
</reference>
<dbReference type="EMBL" id="CAJB01000112">
    <property type="protein sequence ID" value="CCH77476.1"/>
    <property type="molecule type" value="Genomic_DNA"/>
</dbReference>
<dbReference type="Proteomes" id="UP000035721">
    <property type="component" value="Unassembled WGS sequence"/>
</dbReference>
<dbReference type="PANTHER" id="PTHR43677:SF4">
    <property type="entry name" value="QUINONE OXIDOREDUCTASE-LIKE PROTEIN 2"/>
    <property type="match status" value="1"/>
</dbReference>
<dbReference type="InterPro" id="IPR051397">
    <property type="entry name" value="Zn-ADH-like_protein"/>
</dbReference>
<dbReference type="SMART" id="SM00829">
    <property type="entry name" value="PKS_ER"/>
    <property type="match status" value="1"/>
</dbReference>
<dbReference type="SUPFAM" id="SSF51735">
    <property type="entry name" value="NAD(P)-binding Rossmann-fold domains"/>
    <property type="match status" value="1"/>
</dbReference>
<name>A0A077LUZ0_9MICO</name>
<protein>
    <submittedName>
        <fullName evidence="2">Quinone oxidoreductase</fullName>
    </submittedName>
</protein>